<evidence type="ECO:0000313" key="2">
    <source>
        <dbReference type="Proteomes" id="UP001174909"/>
    </source>
</evidence>
<dbReference type="EMBL" id="CASHTH010004060">
    <property type="protein sequence ID" value="CAI8052999.1"/>
    <property type="molecule type" value="Genomic_DNA"/>
</dbReference>
<gene>
    <name evidence="1" type="ORF">GBAR_LOCUS28992</name>
</gene>
<evidence type="ECO:0000313" key="1">
    <source>
        <dbReference type="EMBL" id="CAI8052999.1"/>
    </source>
</evidence>
<sequence length="122" mass="13671">MAATRTHAQLFNSHGFAVMSAAEEYNMSYEDSGIPSVCETFKEVLAECESCGMRKPPILLKKCRQLIKVGGHNSMRGDIWRVFLGISETKTRTNFDYKVSEHSDMCNFLFMGVFSGKCGRIG</sequence>
<dbReference type="Proteomes" id="UP001174909">
    <property type="component" value="Unassembled WGS sequence"/>
</dbReference>
<protein>
    <submittedName>
        <fullName evidence="1">Uncharacterized protein</fullName>
    </submittedName>
</protein>
<dbReference type="AlphaFoldDB" id="A0AA35TSJ5"/>
<comment type="caution">
    <text evidence="1">The sequence shown here is derived from an EMBL/GenBank/DDBJ whole genome shotgun (WGS) entry which is preliminary data.</text>
</comment>
<name>A0AA35TSJ5_GEOBA</name>
<proteinExistence type="predicted"/>
<keyword evidence="2" id="KW-1185">Reference proteome</keyword>
<accession>A0AA35TSJ5</accession>
<organism evidence="1 2">
    <name type="scientific">Geodia barretti</name>
    <name type="common">Barrett's horny sponge</name>
    <dbReference type="NCBI Taxonomy" id="519541"/>
    <lineage>
        <taxon>Eukaryota</taxon>
        <taxon>Metazoa</taxon>
        <taxon>Porifera</taxon>
        <taxon>Demospongiae</taxon>
        <taxon>Heteroscleromorpha</taxon>
        <taxon>Tetractinellida</taxon>
        <taxon>Astrophorina</taxon>
        <taxon>Geodiidae</taxon>
        <taxon>Geodia</taxon>
    </lineage>
</organism>
<reference evidence="1" key="1">
    <citation type="submission" date="2023-03" db="EMBL/GenBank/DDBJ databases">
        <authorList>
            <person name="Steffen K."/>
            <person name="Cardenas P."/>
        </authorList>
    </citation>
    <scope>NUCLEOTIDE SEQUENCE</scope>
</reference>